<feature type="region of interest" description="Disordered" evidence="1">
    <location>
        <begin position="164"/>
        <end position="214"/>
    </location>
</feature>
<organism evidence="2">
    <name type="scientific">Phaffia rhodozyma</name>
    <name type="common">Yeast</name>
    <name type="synonym">Xanthophyllomyces dendrorhous</name>
    <dbReference type="NCBI Taxonomy" id="264483"/>
    <lineage>
        <taxon>Eukaryota</taxon>
        <taxon>Fungi</taxon>
        <taxon>Dikarya</taxon>
        <taxon>Basidiomycota</taxon>
        <taxon>Agaricomycotina</taxon>
        <taxon>Tremellomycetes</taxon>
        <taxon>Cystofilobasidiales</taxon>
        <taxon>Mrakiaceae</taxon>
        <taxon>Phaffia</taxon>
    </lineage>
</organism>
<proteinExistence type="predicted"/>
<protein>
    <submittedName>
        <fullName evidence="2">Uncharacterized protein</fullName>
    </submittedName>
</protein>
<sequence>MASVRLPRADRPTPLLDRPSSALNIRQPADISRPWFAANRSNLDRPKAPVEPIRPGAHPTGVSPYSPSHSLGKKAGKPLLGWFRRLKRSSTVGVSNTIPAHQTLAAPPKTVPVRSSSHLERAANLPTVSATHVIDPGARRKIDRGGTSDYGRFVATNGIALMRNGPRAARSTRRSGEAGGNEGEEEEEEETGETGSNDYLSIATSLDPFPPSFKEPTILTSRDSYLSSSIYSTSDNQLSRFDSNASSNLTPGIANHHFGPSIVFAADEDASARAFCLSSPPSPSLSRFPSLSRVSSGSTANSTLNSTANSSTRLGRYSISMAARTETTAVTSVASSDGRISLDDMPVVITSQVAHIAQVPTSAVDPAGHSGPGPGPQTTAHRRRRSWAANSVISSTTTTSPLHLSVVASDDEADLRNDLLKLSPVIPSSRSRQGSPSRRPISRLGNSSGGGTLSAGVSRSTSYAHPVLIPLEDIQSLSPSSASSFSSLHRPTIDQLADRLTDLVDEEQSSSPMTANIESESGPTHYRPPVHSRPHVRNNPNPAAPPGDDASVLTLASSSFFSTGVLPSNGSIRTGAGVGSCTGKSGPGSIAHSLSSRRGTDRPESLSFSLSGPGGGGGGGERTGPGFLGGGASVRRRSVDTFGGPGRLGWMDDAQASVRAVRRKGSWESGESRWSAAGGGGIGLIGLTGGNTLSSSFGGPDGVDNASLWSGHRSTGVRTVDRDSLLGGQPMGAIVGNHIESDRDDHQEEEEAATDGGDGQGQDEMIRGRSAAERDEEGSTRSISGRSLSSLMFSSFDR</sequence>
<feature type="compositionally biased region" description="Acidic residues" evidence="1">
    <location>
        <begin position="182"/>
        <end position="192"/>
    </location>
</feature>
<feature type="compositionally biased region" description="Polar residues" evidence="1">
    <location>
        <begin position="509"/>
        <end position="522"/>
    </location>
</feature>
<feature type="region of interest" description="Disordered" evidence="1">
    <location>
        <begin position="577"/>
        <end position="636"/>
    </location>
</feature>
<feature type="compositionally biased region" description="Low complexity" evidence="1">
    <location>
        <begin position="427"/>
        <end position="443"/>
    </location>
</feature>
<feature type="region of interest" description="Disordered" evidence="1">
    <location>
        <begin position="424"/>
        <end position="458"/>
    </location>
</feature>
<feature type="region of interest" description="Disordered" evidence="1">
    <location>
        <begin position="362"/>
        <end position="394"/>
    </location>
</feature>
<feature type="region of interest" description="Disordered" evidence="1">
    <location>
        <begin position="1"/>
        <end position="72"/>
    </location>
</feature>
<reference evidence="2" key="1">
    <citation type="submission" date="2014-08" db="EMBL/GenBank/DDBJ databases">
        <authorList>
            <person name="Sharma Rahul"/>
            <person name="Thines Marco"/>
        </authorList>
    </citation>
    <scope>NUCLEOTIDE SEQUENCE</scope>
</reference>
<feature type="region of interest" description="Disordered" evidence="1">
    <location>
        <begin position="505"/>
        <end position="551"/>
    </location>
</feature>
<name>A0A0F7STD3_PHARH</name>
<feature type="region of interest" description="Disordered" evidence="1">
    <location>
        <begin position="720"/>
        <end position="798"/>
    </location>
</feature>
<feature type="region of interest" description="Disordered" evidence="1">
    <location>
        <begin position="286"/>
        <end position="309"/>
    </location>
</feature>
<accession>A0A0F7STD3</accession>
<evidence type="ECO:0000313" key="2">
    <source>
        <dbReference type="EMBL" id="CED85452.1"/>
    </source>
</evidence>
<dbReference type="AlphaFoldDB" id="A0A0F7STD3"/>
<feature type="compositionally biased region" description="Gly residues" evidence="1">
    <location>
        <begin position="612"/>
        <end position="632"/>
    </location>
</feature>
<dbReference type="EMBL" id="LN483332">
    <property type="protein sequence ID" value="CED85452.1"/>
    <property type="molecule type" value="Genomic_DNA"/>
</dbReference>
<feature type="compositionally biased region" description="Low complexity" evidence="1">
    <location>
        <begin position="780"/>
        <end position="798"/>
    </location>
</feature>
<evidence type="ECO:0000256" key="1">
    <source>
        <dbReference type="SAM" id="MobiDB-lite"/>
    </source>
</evidence>
<feature type="compositionally biased region" description="Basic and acidic residues" evidence="1">
    <location>
        <begin position="764"/>
        <end position="779"/>
    </location>
</feature>